<gene>
    <name evidence="4" type="ORF">HZY62_14395</name>
    <name evidence="5" type="ORF">LX92_04470</name>
</gene>
<name>A0A316E2E6_9FLAO</name>
<keyword evidence="1" id="KW-0677">Repeat</keyword>
<dbReference type="SUPFAM" id="SSF48452">
    <property type="entry name" value="TPR-like"/>
    <property type="match status" value="1"/>
</dbReference>
<evidence type="ECO:0000256" key="2">
    <source>
        <dbReference type="ARBA" id="ARBA00022803"/>
    </source>
</evidence>
<dbReference type="OrthoDB" id="935812at2"/>
<dbReference type="Gene3D" id="1.25.40.10">
    <property type="entry name" value="Tetratricopeptide repeat domain"/>
    <property type="match status" value="2"/>
</dbReference>
<dbReference type="SMART" id="SM00028">
    <property type="entry name" value="TPR"/>
    <property type="match status" value="2"/>
</dbReference>
<sequence>MKYFNLTVLLITYSYVFAQPNCEAYKYYGDTLKYKACKKAMEIKGHYQFSKEYQTVLDESIEIDPTFDYAYWAKSIAYLKSGDFVTWKKLIDKAVEYKPKEHLGYRGWCRYQFFRDYKGAIKDIEKLDSLVDYDIGQSQNGTYHLNIAKGLCYKAIGEKEKAIGILEKQIKLNEEEDFVGANDYLHLGVLYLETKKFEKAVETFKKQSENNELAENQYYLALTYLKLDKPIESKSCLEKAKELYLGERKLSDPYSNPMDKIYLEDIENEIKTAYNTGYNSLLNSN</sequence>
<dbReference type="InterPro" id="IPR019734">
    <property type="entry name" value="TPR_rpt"/>
</dbReference>
<evidence type="ECO:0000256" key="1">
    <source>
        <dbReference type="ARBA" id="ARBA00022737"/>
    </source>
</evidence>
<proteinExistence type="predicted"/>
<feature type="repeat" description="TPR" evidence="3">
    <location>
        <begin position="181"/>
        <end position="214"/>
    </location>
</feature>
<reference evidence="5 6" key="1">
    <citation type="submission" date="2018-05" db="EMBL/GenBank/DDBJ databases">
        <title>Genomic Encyclopedia of Archaeal and Bacterial Type Strains, Phase II (KMG-II): from individual species to whole genera.</title>
        <authorList>
            <person name="Goeker M."/>
        </authorList>
    </citation>
    <scope>NUCLEOTIDE SEQUENCE [LARGE SCALE GENOMIC DNA]</scope>
    <source>
        <strain evidence="5 6">DSM 23514</strain>
    </source>
</reference>
<dbReference type="EMBL" id="JACWLN010000006">
    <property type="protein sequence ID" value="MBD1261792.1"/>
    <property type="molecule type" value="Genomic_DNA"/>
</dbReference>
<evidence type="ECO:0000256" key="3">
    <source>
        <dbReference type="PROSITE-ProRule" id="PRU00339"/>
    </source>
</evidence>
<dbReference type="PROSITE" id="PS50005">
    <property type="entry name" value="TPR"/>
    <property type="match status" value="1"/>
</dbReference>
<dbReference type="RefSeq" id="WP_109655226.1">
    <property type="nucleotide sequence ID" value="NZ_JACWLN010000006.1"/>
</dbReference>
<keyword evidence="2 3" id="KW-0802">TPR repeat</keyword>
<dbReference type="InterPro" id="IPR050498">
    <property type="entry name" value="Ycf3"/>
</dbReference>
<reference evidence="4 7" key="2">
    <citation type="submission" date="2020-07" db="EMBL/GenBank/DDBJ databases">
        <title>The draft genome sequence of Maribacter polysiphoniae KCTC 22021.</title>
        <authorList>
            <person name="Mu L."/>
        </authorList>
    </citation>
    <scope>NUCLEOTIDE SEQUENCE [LARGE SCALE GENOMIC DNA]</scope>
    <source>
        <strain evidence="4 7">KCTC 22021</strain>
    </source>
</reference>
<accession>A0A316E2E6</accession>
<dbReference type="PANTHER" id="PTHR44858:SF1">
    <property type="entry name" value="UDP-N-ACETYLGLUCOSAMINE--PEPTIDE N-ACETYLGLUCOSAMINYLTRANSFERASE SPINDLY-RELATED"/>
    <property type="match status" value="1"/>
</dbReference>
<dbReference type="InterPro" id="IPR011990">
    <property type="entry name" value="TPR-like_helical_dom_sf"/>
</dbReference>
<dbReference type="Pfam" id="PF13181">
    <property type="entry name" value="TPR_8"/>
    <property type="match status" value="2"/>
</dbReference>
<dbReference type="AlphaFoldDB" id="A0A316E2E6"/>
<evidence type="ECO:0000313" key="6">
    <source>
        <dbReference type="Proteomes" id="UP000245667"/>
    </source>
</evidence>
<comment type="caution">
    <text evidence="5">The sequence shown here is derived from an EMBL/GenBank/DDBJ whole genome shotgun (WGS) entry which is preliminary data.</text>
</comment>
<evidence type="ECO:0000313" key="5">
    <source>
        <dbReference type="EMBL" id="PWK17050.1"/>
    </source>
</evidence>
<evidence type="ECO:0000313" key="4">
    <source>
        <dbReference type="EMBL" id="MBD1261792.1"/>
    </source>
</evidence>
<dbReference type="EMBL" id="QGGQ01000026">
    <property type="protein sequence ID" value="PWK17050.1"/>
    <property type="molecule type" value="Genomic_DNA"/>
</dbReference>
<dbReference type="Proteomes" id="UP000245667">
    <property type="component" value="Unassembled WGS sequence"/>
</dbReference>
<protein>
    <submittedName>
        <fullName evidence="5">Tetratricopeptide repeat protein</fullName>
    </submittedName>
</protein>
<keyword evidence="7" id="KW-1185">Reference proteome</keyword>
<organism evidence="5 6">
    <name type="scientific">Maribacter polysiphoniae</name>
    <dbReference type="NCBI Taxonomy" id="429344"/>
    <lineage>
        <taxon>Bacteria</taxon>
        <taxon>Pseudomonadati</taxon>
        <taxon>Bacteroidota</taxon>
        <taxon>Flavobacteriia</taxon>
        <taxon>Flavobacteriales</taxon>
        <taxon>Flavobacteriaceae</taxon>
        <taxon>Maribacter</taxon>
    </lineage>
</organism>
<dbReference type="Proteomes" id="UP000651837">
    <property type="component" value="Unassembled WGS sequence"/>
</dbReference>
<dbReference type="PANTHER" id="PTHR44858">
    <property type="entry name" value="TETRATRICOPEPTIDE REPEAT PROTEIN 6"/>
    <property type="match status" value="1"/>
</dbReference>
<evidence type="ECO:0000313" key="7">
    <source>
        <dbReference type="Proteomes" id="UP000651837"/>
    </source>
</evidence>